<dbReference type="InterPro" id="IPR016073">
    <property type="entry name" value="Skp1_comp_POZ"/>
</dbReference>
<dbReference type="InterPro" id="IPR011333">
    <property type="entry name" value="SKP1/BTB/POZ_sf"/>
</dbReference>
<dbReference type="PANTHER" id="PTHR20648">
    <property type="entry name" value="ELONGIN-C"/>
    <property type="match status" value="1"/>
</dbReference>
<keyword evidence="7" id="KW-0251">Elongation factor</keyword>
<dbReference type="Pfam" id="PF03931">
    <property type="entry name" value="Skp1_POZ"/>
    <property type="match status" value="1"/>
</dbReference>
<reference evidence="8" key="1">
    <citation type="journal article" date="2018" name="Nat. Microbiol.">
        <title>Leveraging single-cell genomics to expand the fungal tree of life.</title>
        <authorList>
            <person name="Ahrendt S.R."/>
            <person name="Quandt C.A."/>
            <person name="Ciobanu D."/>
            <person name="Clum A."/>
            <person name="Salamov A."/>
            <person name="Andreopoulos B."/>
            <person name="Cheng J.F."/>
            <person name="Woyke T."/>
            <person name="Pelin A."/>
            <person name="Henrissat B."/>
            <person name="Reynolds N.K."/>
            <person name="Benny G.L."/>
            <person name="Smith M.E."/>
            <person name="James T.Y."/>
            <person name="Grigoriev I.V."/>
        </authorList>
    </citation>
    <scope>NUCLEOTIDE SEQUENCE [LARGE SCALE GENOMIC DNA]</scope>
    <source>
        <strain evidence="8">Benny S71-1</strain>
    </source>
</reference>
<evidence type="ECO:0000256" key="5">
    <source>
        <dbReference type="SAM" id="MobiDB-lite"/>
    </source>
</evidence>
<dbReference type="Proteomes" id="UP000278143">
    <property type="component" value="Unassembled WGS sequence"/>
</dbReference>
<evidence type="ECO:0000313" key="8">
    <source>
        <dbReference type="Proteomes" id="UP000278143"/>
    </source>
</evidence>
<organism evidence="7 8">
    <name type="scientific">Syncephalis pseudoplumigaleata</name>
    <dbReference type="NCBI Taxonomy" id="1712513"/>
    <lineage>
        <taxon>Eukaryota</taxon>
        <taxon>Fungi</taxon>
        <taxon>Fungi incertae sedis</taxon>
        <taxon>Zoopagomycota</taxon>
        <taxon>Zoopagomycotina</taxon>
        <taxon>Zoopagomycetes</taxon>
        <taxon>Zoopagales</taxon>
        <taxon>Piptocephalidaceae</taxon>
        <taxon>Syncephalis</taxon>
    </lineage>
</organism>
<comment type="subcellular location">
    <subcellularLocation>
        <location evidence="1">Nucleus</location>
    </subcellularLocation>
</comment>
<evidence type="ECO:0000313" key="7">
    <source>
        <dbReference type="EMBL" id="RKP25523.1"/>
    </source>
</evidence>
<feature type="domain" description="SKP1 component POZ" evidence="6">
    <location>
        <begin position="25"/>
        <end position="89"/>
    </location>
</feature>
<dbReference type="InterPro" id="IPR039948">
    <property type="entry name" value="ELC1"/>
</dbReference>
<dbReference type="Gene3D" id="3.30.710.10">
    <property type="entry name" value="Potassium Channel Kv1.1, Chain A"/>
    <property type="match status" value="1"/>
</dbReference>
<dbReference type="GO" id="GO:0003746">
    <property type="term" value="F:translation elongation factor activity"/>
    <property type="evidence" value="ECO:0007669"/>
    <property type="project" value="UniProtKB-KW"/>
</dbReference>
<dbReference type="EMBL" id="KZ989716">
    <property type="protein sequence ID" value="RKP25523.1"/>
    <property type="molecule type" value="Genomic_DNA"/>
</dbReference>
<dbReference type="SMART" id="SM00512">
    <property type="entry name" value="Skp1"/>
    <property type="match status" value="1"/>
</dbReference>
<keyword evidence="4" id="KW-0539">Nucleus</keyword>
<evidence type="ECO:0000259" key="6">
    <source>
        <dbReference type="Pfam" id="PF03931"/>
    </source>
</evidence>
<accession>A0A4P9YZB8</accession>
<name>A0A4P9YZB8_9FUNG</name>
<evidence type="ECO:0000256" key="2">
    <source>
        <dbReference type="ARBA" id="ARBA00009993"/>
    </source>
</evidence>
<sequence>MATAEDNVFNTSTDEEKPSGAESDTVRLVSADGKVFTVKREAAMCSGTIKNMLSSEAYFMESTNNEISFPEIKSEILQQVCEYLEYKHKYSNHTENIPEFHIDVENALELLMAADYLDSKWWWWW</sequence>
<dbReference type="OrthoDB" id="249087at2759"/>
<evidence type="ECO:0000256" key="4">
    <source>
        <dbReference type="ARBA" id="ARBA00023242"/>
    </source>
</evidence>
<dbReference type="CDD" id="cd18321">
    <property type="entry name" value="BTB_POZ_EloC"/>
    <property type="match status" value="1"/>
</dbReference>
<proteinExistence type="inferred from homology"/>
<dbReference type="SUPFAM" id="SSF54695">
    <property type="entry name" value="POZ domain"/>
    <property type="match status" value="1"/>
</dbReference>
<dbReference type="FunFam" id="3.30.710.10:FF:000035">
    <property type="entry name" value="Elongin C transcription elongation factor"/>
    <property type="match status" value="1"/>
</dbReference>
<evidence type="ECO:0000256" key="3">
    <source>
        <dbReference type="ARBA" id="ARBA00021347"/>
    </source>
</evidence>
<dbReference type="GO" id="GO:0006511">
    <property type="term" value="P:ubiquitin-dependent protein catabolic process"/>
    <property type="evidence" value="ECO:0007669"/>
    <property type="project" value="InterPro"/>
</dbReference>
<keyword evidence="7" id="KW-0648">Protein biosynthesis</keyword>
<evidence type="ECO:0000256" key="1">
    <source>
        <dbReference type="ARBA" id="ARBA00004123"/>
    </source>
</evidence>
<keyword evidence="8" id="KW-1185">Reference proteome</keyword>
<gene>
    <name evidence="7" type="ORF">SYNPS1DRAFT_15531</name>
</gene>
<dbReference type="InterPro" id="IPR001232">
    <property type="entry name" value="SKP1-like"/>
</dbReference>
<dbReference type="GO" id="GO:0005634">
    <property type="term" value="C:nucleus"/>
    <property type="evidence" value="ECO:0007669"/>
    <property type="project" value="UniProtKB-SubCell"/>
</dbReference>
<feature type="region of interest" description="Disordered" evidence="5">
    <location>
        <begin position="1"/>
        <end position="24"/>
    </location>
</feature>
<comment type="similarity">
    <text evidence="2">Belongs to the SKP1 family.</text>
</comment>
<dbReference type="AlphaFoldDB" id="A0A4P9YZB8"/>
<protein>
    <recommendedName>
        <fullName evidence="3">Elongin-C</fullName>
    </recommendedName>
</protein>